<dbReference type="GO" id="GO:0005524">
    <property type="term" value="F:ATP binding"/>
    <property type="evidence" value="ECO:0007669"/>
    <property type="project" value="UniProtKB-KW"/>
</dbReference>
<keyword evidence="5" id="KW-0472">Membrane</keyword>
<dbReference type="Proteomes" id="UP000307241">
    <property type="component" value="Plasmid PP1"/>
</dbReference>
<keyword evidence="8" id="KW-0547">Nucleotide-binding</keyword>
<comment type="subcellular location">
    <subcellularLocation>
        <location evidence="1">Membrane</location>
    </subcellularLocation>
</comment>
<gene>
    <name evidence="8" type="ORF">PSCFBP3800_P100051</name>
</gene>
<name>A0A330JVU6_9PSED</name>
<keyword evidence="8" id="KW-0614">Plasmid</keyword>
<evidence type="ECO:0000256" key="1">
    <source>
        <dbReference type="ARBA" id="ARBA00004370"/>
    </source>
</evidence>
<evidence type="ECO:0000256" key="4">
    <source>
        <dbReference type="ARBA" id="ARBA00022475"/>
    </source>
</evidence>
<evidence type="ECO:0000259" key="7">
    <source>
        <dbReference type="Pfam" id="PF00005"/>
    </source>
</evidence>
<proteinExistence type="inferred from homology"/>
<dbReference type="PANTHER" id="PTHR43297:SF7">
    <property type="entry name" value="D,D-DIPEPTIDE TRANSPORT ATP-BINDING PROTEIN DDPD-RELATED"/>
    <property type="match status" value="1"/>
</dbReference>
<dbReference type="Gene3D" id="3.40.50.300">
    <property type="entry name" value="P-loop containing nucleotide triphosphate hydrolases"/>
    <property type="match status" value="1"/>
</dbReference>
<accession>A0A330JVU6</accession>
<feature type="region of interest" description="Disordered" evidence="6">
    <location>
        <begin position="104"/>
        <end position="136"/>
    </location>
</feature>
<feature type="domain" description="ABC transporter" evidence="7">
    <location>
        <begin position="27"/>
        <end position="113"/>
    </location>
</feature>
<keyword evidence="8" id="KW-0067">ATP-binding</keyword>
<geneLocation type="plasmid" evidence="9">
    <name>pp1</name>
</geneLocation>
<protein>
    <submittedName>
        <fullName evidence="8">Oligopeptide ABC transporter, ATP-binding protein</fullName>
    </submittedName>
</protein>
<dbReference type="GO" id="GO:0016020">
    <property type="term" value="C:membrane"/>
    <property type="evidence" value="ECO:0007669"/>
    <property type="project" value="UniProtKB-SubCell"/>
</dbReference>
<evidence type="ECO:0000313" key="9">
    <source>
        <dbReference type="Proteomes" id="UP000307241"/>
    </source>
</evidence>
<evidence type="ECO:0000256" key="5">
    <source>
        <dbReference type="ARBA" id="ARBA00023136"/>
    </source>
</evidence>
<keyword evidence="3" id="KW-0813">Transport</keyword>
<dbReference type="Pfam" id="PF00005">
    <property type="entry name" value="ABC_tran"/>
    <property type="match status" value="1"/>
</dbReference>
<organism evidence="8 9">
    <name type="scientific">Pseudomonas syringae group genomosp. 3</name>
    <dbReference type="NCBI Taxonomy" id="251701"/>
    <lineage>
        <taxon>Bacteria</taxon>
        <taxon>Pseudomonadati</taxon>
        <taxon>Pseudomonadota</taxon>
        <taxon>Gammaproteobacteria</taxon>
        <taxon>Pseudomonadales</taxon>
        <taxon>Pseudomonadaceae</taxon>
        <taxon>Pseudomonas</taxon>
    </lineage>
</organism>
<dbReference type="AlphaFoldDB" id="A0A330JVU6"/>
<dbReference type="InterPro" id="IPR027417">
    <property type="entry name" value="P-loop_NTPase"/>
</dbReference>
<comment type="similarity">
    <text evidence="2">Belongs to the ABC transporter superfamily.</text>
</comment>
<evidence type="ECO:0000313" key="8">
    <source>
        <dbReference type="EMBL" id="SPD89030.1"/>
    </source>
</evidence>
<evidence type="ECO:0000256" key="6">
    <source>
        <dbReference type="SAM" id="MobiDB-lite"/>
    </source>
</evidence>
<keyword evidence="4" id="KW-1003">Cell membrane</keyword>
<evidence type="ECO:0000256" key="2">
    <source>
        <dbReference type="ARBA" id="ARBA00005417"/>
    </source>
</evidence>
<sequence>MQISSPVLAIDNLYLEFPGYKNNVKALNGLSLHINPGEIVGVVGESGSGKSVTAMLSMRLLPERSYRVTAGSLYMLGRDILMAPEKDLLKIRGRDASMIFQRANDCPKSDTAHRPANAGSDHPSPENKLPRSPYQGDSTVARYAHRYARTGIGELRPCVCP</sequence>
<dbReference type="InterPro" id="IPR050388">
    <property type="entry name" value="ABC_Ni/Peptide_Import"/>
</dbReference>
<reference evidence="9" key="1">
    <citation type="submission" date="2018-02" db="EMBL/GenBank/DDBJ databases">
        <authorList>
            <person name="Blom J."/>
        </authorList>
    </citation>
    <scope>NUCLEOTIDE SEQUENCE [LARGE SCALE GENOMIC DNA]</scope>
    <source>
        <strain evidence="9">CFBP 3800</strain>
        <plasmid evidence="9">pp1</plasmid>
    </source>
</reference>
<dbReference type="GO" id="GO:0016887">
    <property type="term" value="F:ATP hydrolysis activity"/>
    <property type="evidence" value="ECO:0007669"/>
    <property type="project" value="InterPro"/>
</dbReference>
<dbReference type="EMBL" id="LT985190">
    <property type="protein sequence ID" value="SPD89030.1"/>
    <property type="molecule type" value="Genomic_DNA"/>
</dbReference>
<dbReference type="InterPro" id="IPR003439">
    <property type="entry name" value="ABC_transporter-like_ATP-bd"/>
</dbReference>
<dbReference type="SUPFAM" id="SSF52540">
    <property type="entry name" value="P-loop containing nucleoside triphosphate hydrolases"/>
    <property type="match status" value="1"/>
</dbReference>
<dbReference type="PANTHER" id="PTHR43297">
    <property type="entry name" value="OLIGOPEPTIDE TRANSPORT ATP-BINDING PROTEIN APPD"/>
    <property type="match status" value="1"/>
</dbReference>
<evidence type="ECO:0000256" key="3">
    <source>
        <dbReference type="ARBA" id="ARBA00022448"/>
    </source>
</evidence>